<feature type="signal peptide" evidence="2">
    <location>
        <begin position="1"/>
        <end position="20"/>
    </location>
</feature>
<proteinExistence type="predicted"/>
<feature type="region of interest" description="Disordered" evidence="1">
    <location>
        <begin position="76"/>
        <end position="102"/>
    </location>
</feature>
<evidence type="ECO:0000256" key="1">
    <source>
        <dbReference type="SAM" id="MobiDB-lite"/>
    </source>
</evidence>
<dbReference type="EMBL" id="JAUEPO010000005">
    <property type="protein sequence ID" value="KAK3320981.1"/>
    <property type="molecule type" value="Genomic_DNA"/>
</dbReference>
<feature type="chain" id="PRO_5042286609" description="Secreted protein" evidence="2">
    <location>
        <begin position="21"/>
        <end position="102"/>
    </location>
</feature>
<reference evidence="3" key="2">
    <citation type="submission" date="2023-06" db="EMBL/GenBank/DDBJ databases">
        <authorList>
            <consortium name="Lawrence Berkeley National Laboratory"/>
            <person name="Haridas S."/>
            <person name="Hensen N."/>
            <person name="Bonometti L."/>
            <person name="Westerberg I."/>
            <person name="Brannstrom I.O."/>
            <person name="Guillou S."/>
            <person name="Cros-Aarteil S."/>
            <person name="Calhoun S."/>
            <person name="Kuo A."/>
            <person name="Mondo S."/>
            <person name="Pangilinan J."/>
            <person name="Riley R."/>
            <person name="Labutti K."/>
            <person name="Andreopoulos B."/>
            <person name="Lipzen A."/>
            <person name="Chen C."/>
            <person name="Yanf M."/>
            <person name="Daum C."/>
            <person name="Ng V."/>
            <person name="Clum A."/>
            <person name="Steindorff A."/>
            <person name="Ohm R."/>
            <person name="Martin F."/>
            <person name="Silar P."/>
            <person name="Natvig D."/>
            <person name="Lalanne C."/>
            <person name="Gautier V."/>
            <person name="Ament-Velasquez S.L."/>
            <person name="Kruys A."/>
            <person name="Hutchinson M.I."/>
            <person name="Powell A.J."/>
            <person name="Barry K."/>
            <person name="Miller A.N."/>
            <person name="Grigoriev I.V."/>
            <person name="Debuchy R."/>
            <person name="Gladieux P."/>
            <person name="Thoren M.H."/>
            <person name="Johannesson H."/>
        </authorList>
    </citation>
    <scope>NUCLEOTIDE SEQUENCE</scope>
    <source>
        <strain evidence="3">SMH4131-1</strain>
    </source>
</reference>
<gene>
    <name evidence="3" type="ORF">B0T19DRAFT_254570</name>
</gene>
<comment type="caution">
    <text evidence="3">The sequence shown here is derived from an EMBL/GenBank/DDBJ whole genome shotgun (WGS) entry which is preliminary data.</text>
</comment>
<evidence type="ECO:0000313" key="4">
    <source>
        <dbReference type="Proteomes" id="UP001286456"/>
    </source>
</evidence>
<organism evidence="3 4">
    <name type="scientific">Cercophora scortea</name>
    <dbReference type="NCBI Taxonomy" id="314031"/>
    <lineage>
        <taxon>Eukaryota</taxon>
        <taxon>Fungi</taxon>
        <taxon>Dikarya</taxon>
        <taxon>Ascomycota</taxon>
        <taxon>Pezizomycotina</taxon>
        <taxon>Sordariomycetes</taxon>
        <taxon>Sordariomycetidae</taxon>
        <taxon>Sordariales</taxon>
        <taxon>Lasiosphaeriaceae</taxon>
        <taxon>Cercophora</taxon>
    </lineage>
</organism>
<feature type="compositionally biased region" description="Basic and acidic residues" evidence="1">
    <location>
        <begin position="85"/>
        <end position="102"/>
    </location>
</feature>
<sequence length="102" mass="11530">MACCFSTFYVFLSVYPVIQAERMIQGFTQPSVAAGCRGRQHVVLLPCYYSIISTASWSNGPDAPLSLTKTIDSNHLSWRQHHGNKITEKGRRKEKERGKKGR</sequence>
<evidence type="ECO:0008006" key="5">
    <source>
        <dbReference type="Google" id="ProtNLM"/>
    </source>
</evidence>
<keyword evidence="4" id="KW-1185">Reference proteome</keyword>
<evidence type="ECO:0000256" key="2">
    <source>
        <dbReference type="SAM" id="SignalP"/>
    </source>
</evidence>
<keyword evidence="2" id="KW-0732">Signal</keyword>
<evidence type="ECO:0000313" key="3">
    <source>
        <dbReference type="EMBL" id="KAK3320981.1"/>
    </source>
</evidence>
<dbReference type="Proteomes" id="UP001286456">
    <property type="component" value="Unassembled WGS sequence"/>
</dbReference>
<protein>
    <recommendedName>
        <fullName evidence="5">Secreted protein</fullName>
    </recommendedName>
</protein>
<dbReference type="AlphaFoldDB" id="A0AAE0I9H9"/>
<accession>A0AAE0I9H9</accession>
<name>A0AAE0I9H9_9PEZI</name>
<reference evidence="3" key="1">
    <citation type="journal article" date="2023" name="Mol. Phylogenet. Evol.">
        <title>Genome-scale phylogeny and comparative genomics of the fungal order Sordariales.</title>
        <authorList>
            <person name="Hensen N."/>
            <person name="Bonometti L."/>
            <person name="Westerberg I."/>
            <person name="Brannstrom I.O."/>
            <person name="Guillou S."/>
            <person name="Cros-Aarteil S."/>
            <person name="Calhoun S."/>
            <person name="Haridas S."/>
            <person name="Kuo A."/>
            <person name="Mondo S."/>
            <person name="Pangilinan J."/>
            <person name="Riley R."/>
            <person name="LaButti K."/>
            <person name="Andreopoulos B."/>
            <person name="Lipzen A."/>
            <person name="Chen C."/>
            <person name="Yan M."/>
            <person name="Daum C."/>
            <person name="Ng V."/>
            <person name="Clum A."/>
            <person name="Steindorff A."/>
            <person name="Ohm R.A."/>
            <person name="Martin F."/>
            <person name="Silar P."/>
            <person name="Natvig D.O."/>
            <person name="Lalanne C."/>
            <person name="Gautier V."/>
            <person name="Ament-Velasquez S.L."/>
            <person name="Kruys A."/>
            <person name="Hutchinson M.I."/>
            <person name="Powell A.J."/>
            <person name="Barry K."/>
            <person name="Miller A.N."/>
            <person name="Grigoriev I.V."/>
            <person name="Debuchy R."/>
            <person name="Gladieux P."/>
            <person name="Hiltunen Thoren M."/>
            <person name="Johannesson H."/>
        </authorList>
    </citation>
    <scope>NUCLEOTIDE SEQUENCE</scope>
    <source>
        <strain evidence="3">SMH4131-1</strain>
    </source>
</reference>